<reference evidence="1" key="1">
    <citation type="journal article" date="2021" name="Proc. Natl. Acad. Sci. U.S.A.">
        <title>A Catalog of Tens of Thousands of Viruses from Human Metagenomes Reveals Hidden Associations with Chronic Diseases.</title>
        <authorList>
            <person name="Tisza M.J."/>
            <person name="Buck C.B."/>
        </authorList>
    </citation>
    <scope>NUCLEOTIDE SEQUENCE</scope>
    <source>
        <strain evidence="1">Ct2QJ10</strain>
    </source>
</reference>
<evidence type="ECO:0000313" key="1">
    <source>
        <dbReference type="EMBL" id="DAE03075.1"/>
    </source>
</evidence>
<organism evidence="1">
    <name type="scientific">Siphoviridae sp. ct2QJ10</name>
    <dbReference type="NCBI Taxonomy" id="2825315"/>
    <lineage>
        <taxon>Viruses</taxon>
        <taxon>Duplodnaviria</taxon>
        <taxon>Heunggongvirae</taxon>
        <taxon>Uroviricota</taxon>
        <taxon>Caudoviricetes</taxon>
    </lineage>
</organism>
<dbReference type="EMBL" id="BK015358">
    <property type="protein sequence ID" value="DAE03075.1"/>
    <property type="molecule type" value="Genomic_DNA"/>
</dbReference>
<name>A0A8S5P9F5_9CAUD</name>
<accession>A0A8S5P9F5</accession>
<proteinExistence type="predicted"/>
<sequence length="35" mass="3768">MRSTFVSVAPCGGSGHRRGLVVKPKVLEAERKEEG</sequence>
<protein>
    <submittedName>
        <fullName evidence="1">Uncharacterized protein</fullName>
    </submittedName>
</protein>